<evidence type="ECO:0000313" key="8">
    <source>
        <dbReference type="Proteomes" id="UP000700732"/>
    </source>
</evidence>
<evidence type="ECO:0000256" key="4">
    <source>
        <dbReference type="ARBA" id="ARBA00023136"/>
    </source>
</evidence>
<dbReference type="InterPro" id="IPR036513">
    <property type="entry name" value="STAS_dom_sf"/>
</dbReference>
<gene>
    <name evidence="7" type="ORF">FH603_4019</name>
</gene>
<feature type="transmembrane region" description="Helical" evidence="5">
    <location>
        <begin position="130"/>
        <end position="149"/>
    </location>
</feature>
<dbReference type="Pfam" id="PF00916">
    <property type="entry name" value="Sulfate_transp"/>
    <property type="match status" value="1"/>
</dbReference>
<proteinExistence type="predicted"/>
<keyword evidence="8" id="KW-1185">Reference proteome</keyword>
<feature type="domain" description="SLC26A/SulP transporter" evidence="6">
    <location>
        <begin position="24"/>
        <end position="405"/>
    </location>
</feature>
<feature type="transmembrane region" description="Helical" evidence="5">
    <location>
        <begin position="216"/>
        <end position="232"/>
    </location>
</feature>
<feature type="transmembrane region" description="Helical" evidence="5">
    <location>
        <begin position="399"/>
        <end position="423"/>
    </location>
</feature>
<feature type="transmembrane region" description="Helical" evidence="5">
    <location>
        <begin position="53"/>
        <end position="71"/>
    </location>
</feature>
<feature type="transmembrane region" description="Helical" evidence="5">
    <location>
        <begin position="27"/>
        <end position="47"/>
    </location>
</feature>
<keyword evidence="2 5" id="KW-0812">Transmembrane</keyword>
<feature type="transmembrane region" description="Helical" evidence="5">
    <location>
        <begin position="185"/>
        <end position="204"/>
    </location>
</feature>
<comment type="caution">
    <text evidence="7">The sequence shown here is derived from an EMBL/GenBank/DDBJ whole genome shotgun (WGS) entry which is preliminary data.</text>
</comment>
<evidence type="ECO:0000313" key="7">
    <source>
        <dbReference type="EMBL" id="MBC3793500.1"/>
    </source>
</evidence>
<dbReference type="InterPro" id="IPR001902">
    <property type="entry name" value="SLC26A/SulP_fam"/>
</dbReference>
<keyword evidence="3 5" id="KW-1133">Transmembrane helix</keyword>
<organism evidence="7 8">
    <name type="scientific">Spirosoma utsteinense</name>
    <dbReference type="NCBI Taxonomy" id="2585773"/>
    <lineage>
        <taxon>Bacteria</taxon>
        <taxon>Pseudomonadati</taxon>
        <taxon>Bacteroidota</taxon>
        <taxon>Cytophagia</taxon>
        <taxon>Cytophagales</taxon>
        <taxon>Cytophagaceae</taxon>
        <taxon>Spirosoma</taxon>
    </lineage>
</organism>
<feature type="transmembrane region" description="Helical" evidence="5">
    <location>
        <begin position="346"/>
        <end position="378"/>
    </location>
</feature>
<protein>
    <submittedName>
        <fullName evidence="7">MFS superfamily sulfate permease-like transporter</fullName>
    </submittedName>
</protein>
<feature type="transmembrane region" description="Helical" evidence="5">
    <location>
        <begin position="306"/>
        <end position="326"/>
    </location>
</feature>
<comment type="subcellular location">
    <subcellularLocation>
        <location evidence="1">Membrane</location>
        <topology evidence="1">Multi-pass membrane protein</topology>
    </subcellularLocation>
</comment>
<evidence type="ECO:0000259" key="6">
    <source>
        <dbReference type="Pfam" id="PF00916"/>
    </source>
</evidence>
<accession>A0ABR6WAB8</accession>
<dbReference type="PANTHER" id="PTHR11814">
    <property type="entry name" value="SULFATE TRANSPORTER"/>
    <property type="match status" value="1"/>
</dbReference>
<dbReference type="Proteomes" id="UP000700732">
    <property type="component" value="Unassembled WGS sequence"/>
</dbReference>
<dbReference type="RefSeq" id="WP_186739368.1">
    <property type="nucleotide sequence ID" value="NZ_VFIA01000027.1"/>
</dbReference>
<keyword evidence="4 5" id="KW-0472">Membrane</keyword>
<name>A0ABR6WAB8_9BACT</name>
<evidence type="ECO:0000256" key="2">
    <source>
        <dbReference type="ARBA" id="ARBA00022692"/>
    </source>
</evidence>
<reference evidence="7 8" key="1">
    <citation type="submission" date="2019-06" db="EMBL/GenBank/DDBJ databases">
        <title>Spirosoma utsteinense sp. nov. isolated from Antarctic ice-free soils.</title>
        <authorList>
            <person name="Tahon G."/>
        </authorList>
    </citation>
    <scope>NUCLEOTIDE SEQUENCE [LARGE SCALE GENOMIC DNA]</scope>
    <source>
        <strain evidence="7 8">LMG 31447</strain>
    </source>
</reference>
<evidence type="ECO:0000256" key="3">
    <source>
        <dbReference type="ARBA" id="ARBA00022989"/>
    </source>
</evidence>
<evidence type="ECO:0000256" key="5">
    <source>
        <dbReference type="SAM" id="Phobius"/>
    </source>
</evidence>
<dbReference type="Gene3D" id="3.30.750.24">
    <property type="entry name" value="STAS domain"/>
    <property type="match status" value="1"/>
</dbReference>
<dbReference type="SUPFAM" id="SSF52091">
    <property type="entry name" value="SpoIIaa-like"/>
    <property type="match status" value="1"/>
</dbReference>
<dbReference type="EMBL" id="VFIA01000027">
    <property type="protein sequence ID" value="MBC3793500.1"/>
    <property type="molecule type" value="Genomic_DNA"/>
</dbReference>
<sequence length="548" mass="58587">MQVQHTSATRQPATGLAGLKQNWQSDLLSGFLVSLIALPLSLGIAGASNFPPIMGVLTAIIGGLVVAFFAGSEPTIKGPAAGLIVIVAGCVDELGRGDMTLGWHLALGVIVVAGVIQIVLGLLKVAKLADFFPLAAVHGMLAAIGIIIMSKQLHLAVGTAPSELKGKEPVELIEMVPHSLMHMEWHIALIGVVSLIILFGMPMIKNKIVKKIPPALIALVVAVVLGLIFHLSDVHQYGNIKPLVTPGEFTLGLNVNFDAWWGDQLPTALKYVAMFALIGSLESLLTGKAIDLLDPYKRKSNLSKDLTAVGIGNTMSGILGGLPMISEVARSSANLSNSGKTRWANFFHGAFLLIFVVALVPLIKLVPVAALAAILIAVGFRLANPKEFRHMYEIGPEQLIVFVVTIIATLATDLLVGIGVGILTEFAIQLVLGLPVKYLFNPQQELVSVGDTHTLTIKGAAVFTNYLSIKKQLDTIPQQAGQHVTVDLHHARYVDHTVMENLHNYEHDFQLAGGRFDVINLDEHKPLSAHPLAARRKPVVKSSVSQPV</sequence>
<feature type="transmembrane region" description="Helical" evidence="5">
    <location>
        <begin position="101"/>
        <end position="123"/>
    </location>
</feature>
<dbReference type="InterPro" id="IPR011547">
    <property type="entry name" value="SLC26A/SulP_dom"/>
</dbReference>
<evidence type="ECO:0000256" key="1">
    <source>
        <dbReference type="ARBA" id="ARBA00004141"/>
    </source>
</evidence>